<name>A0A9P6A7M6_PLEER</name>
<dbReference type="Proteomes" id="UP000807025">
    <property type="component" value="Unassembled WGS sequence"/>
</dbReference>
<evidence type="ECO:0000256" key="2">
    <source>
        <dbReference type="ARBA" id="ARBA00022723"/>
    </source>
</evidence>
<keyword evidence="4" id="KW-0804">Transcription</keyword>
<dbReference type="GO" id="GO:0005634">
    <property type="term" value="C:nucleus"/>
    <property type="evidence" value="ECO:0007669"/>
    <property type="project" value="UniProtKB-SubCell"/>
</dbReference>
<dbReference type="PROSITE" id="PS50048">
    <property type="entry name" value="ZN2_CY6_FUNGAL_2"/>
    <property type="match status" value="1"/>
</dbReference>
<keyword evidence="3" id="KW-0805">Transcription regulation</keyword>
<dbReference type="Pfam" id="PF00172">
    <property type="entry name" value="Zn_clus"/>
    <property type="match status" value="1"/>
</dbReference>
<evidence type="ECO:0000256" key="6">
    <source>
        <dbReference type="SAM" id="MobiDB-lite"/>
    </source>
</evidence>
<feature type="compositionally biased region" description="Low complexity" evidence="6">
    <location>
        <begin position="137"/>
        <end position="147"/>
    </location>
</feature>
<keyword evidence="9" id="KW-1185">Reference proteome</keyword>
<comment type="caution">
    <text evidence="8">The sequence shown here is derived from an EMBL/GenBank/DDBJ whole genome shotgun (WGS) entry which is preliminary data.</text>
</comment>
<keyword evidence="2" id="KW-0479">Metal-binding</keyword>
<reference evidence="8" key="1">
    <citation type="submission" date="2020-11" db="EMBL/GenBank/DDBJ databases">
        <authorList>
            <consortium name="DOE Joint Genome Institute"/>
            <person name="Ahrendt S."/>
            <person name="Riley R."/>
            <person name="Andreopoulos W."/>
            <person name="Labutti K."/>
            <person name="Pangilinan J."/>
            <person name="Ruiz-Duenas F.J."/>
            <person name="Barrasa J.M."/>
            <person name="Sanchez-Garcia M."/>
            <person name="Camarero S."/>
            <person name="Miyauchi S."/>
            <person name="Serrano A."/>
            <person name="Linde D."/>
            <person name="Babiker R."/>
            <person name="Drula E."/>
            <person name="Ayuso-Fernandez I."/>
            <person name="Pacheco R."/>
            <person name="Padilla G."/>
            <person name="Ferreira P."/>
            <person name="Barriuso J."/>
            <person name="Kellner H."/>
            <person name="Castanera R."/>
            <person name="Alfaro M."/>
            <person name="Ramirez L."/>
            <person name="Pisabarro A.G."/>
            <person name="Kuo A."/>
            <person name="Tritt A."/>
            <person name="Lipzen A."/>
            <person name="He G."/>
            <person name="Yan M."/>
            <person name="Ng V."/>
            <person name="Cullen D."/>
            <person name="Martin F."/>
            <person name="Rosso M.-N."/>
            <person name="Henrissat B."/>
            <person name="Hibbett D."/>
            <person name="Martinez A.T."/>
            <person name="Grigoriev I.V."/>
        </authorList>
    </citation>
    <scope>NUCLEOTIDE SEQUENCE</scope>
    <source>
        <strain evidence="8">ATCC 90797</strain>
    </source>
</reference>
<feature type="region of interest" description="Disordered" evidence="6">
    <location>
        <begin position="125"/>
        <end position="147"/>
    </location>
</feature>
<dbReference type="SMART" id="SM00066">
    <property type="entry name" value="GAL4"/>
    <property type="match status" value="1"/>
</dbReference>
<evidence type="ECO:0000313" key="8">
    <source>
        <dbReference type="EMBL" id="KAF9500741.1"/>
    </source>
</evidence>
<organism evidence="8 9">
    <name type="scientific">Pleurotus eryngii</name>
    <name type="common">Boletus of the steppes</name>
    <dbReference type="NCBI Taxonomy" id="5323"/>
    <lineage>
        <taxon>Eukaryota</taxon>
        <taxon>Fungi</taxon>
        <taxon>Dikarya</taxon>
        <taxon>Basidiomycota</taxon>
        <taxon>Agaricomycotina</taxon>
        <taxon>Agaricomycetes</taxon>
        <taxon>Agaricomycetidae</taxon>
        <taxon>Agaricales</taxon>
        <taxon>Pleurotineae</taxon>
        <taxon>Pleurotaceae</taxon>
        <taxon>Pleurotus</taxon>
    </lineage>
</organism>
<dbReference type="InterPro" id="IPR036864">
    <property type="entry name" value="Zn2-C6_fun-type_DNA-bd_sf"/>
</dbReference>
<dbReference type="AlphaFoldDB" id="A0A9P6A7M6"/>
<evidence type="ECO:0000256" key="5">
    <source>
        <dbReference type="ARBA" id="ARBA00023242"/>
    </source>
</evidence>
<dbReference type="Gene3D" id="4.10.240.10">
    <property type="entry name" value="Zn(2)-C6 fungal-type DNA-binding domain"/>
    <property type="match status" value="1"/>
</dbReference>
<evidence type="ECO:0000256" key="4">
    <source>
        <dbReference type="ARBA" id="ARBA00023163"/>
    </source>
</evidence>
<feature type="compositionally biased region" description="Polar residues" evidence="6">
    <location>
        <begin position="125"/>
        <end position="134"/>
    </location>
</feature>
<proteinExistence type="predicted"/>
<evidence type="ECO:0000256" key="1">
    <source>
        <dbReference type="ARBA" id="ARBA00004123"/>
    </source>
</evidence>
<dbReference type="InterPro" id="IPR001138">
    <property type="entry name" value="Zn2Cys6_DnaBD"/>
</dbReference>
<evidence type="ECO:0000259" key="7">
    <source>
        <dbReference type="PROSITE" id="PS50048"/>
    </source>
</evidence>
<dbReference type="GO" id="GO:0008270">
    <property type="term" value="F:zinc ion binding"/>
    <property type="evidence" value="ECO:0007669"/>
    <property type="project" value="InterPro"/>
</dbReference>
<gene>
    <name evidence="8" type="ORF">BDN71DRAFT_1043146</name>
</gene>
<dbReference type="PANTHER" id="PTHR47338">
    <property type="entry name" value="ZN(II)2CYS6 TRANSCRIPTION FACTOR (EUROFUNG)-RELATED"/>
    <property type="match status" value="1"/>
</dbReference>
<comment type="subcellular location">
    <subcellularLocation>
        <location evidence="1">Nucleus</location>
    </subcellularLocation>
</comment>
<dbReference type="SUPFAM" id="SSF57701">
    <property type="entry name" value="Zn2/Cys6 DNA-binding domain"/>
    <property type="match status" value="1"/>
</dbReference>
<dbReference type="PANTHER" id="PTHR47338:SF5">
    <property type="entry name" value="ZN(II)2CYS6 TRANSCRIPTION FACTOR (EUROFUNG)"/>
    <property type="match status" value="1"/>
</dbReference>
<dbReference type="OrthoDB" id="39175at2759"/>
<evidence type="ECO:0000256" key="3">
    <source>
        <dbReference type="ARBA" id="ARBA00023015"/>
    </source>
</evidence>
<keyword evidence="5" id="KW-0539">Nucleus</keyword>
<protein>
    <recommendedName>
        <fullName evidence="7">Zn(2)-C6 fungal-type domain-containing protein</fullName>
    </recommendedName>
</protein>
<accession>A0A9P6A7M6</accession>
<dbReference type="InterPro" id="IPR050815">
    <property type="entry name" value="TF_fung"/>
</dbReference>
<feature type="domain" description="Zn(2)-C6 fungal-type" evidence="7">
    <location>
        <begin position="38"/>
        <end position="71"/>
    </location>
</feature>
<sequence length="165" mass="17919">MLQAPQFSIGNKVTCSRSSRHGSTSRHCNQGHLLRGKACTNCRKRKIRCDGDRPICGQCTRATRLGDPCEYIDPTRTRTQILEDTIADLNARIEELEQFETGRSSAPGIVLHQPYDDPIPIGSTSSYPGSTGHLQPSAPSISSRTSSFSVQQGAGSLGSQLEVFL</sequence>
<dbReference type="GO" id="GO:0000981">
    <property type="term" value="F:DNA-binding transcription factor activity, RNA polymerase II-specific"/>
    <property type="evidence" value="ECO:0007669"/>
    <property type="project" value="InterPro"/>
</dbReference>
<dbReference type="CDD" id="cd00067">
    <property type="entry name" value="GAL4"/>
    <property type="match status" value="1"/>
</dbReference>
<dbReference type="EMBL" id="MU154526">
    <property type="protein sequence ID" value="KAF9500741.1"/>
    <property type="molecule type" value="Genomic_DNA"/>
</dbReference>
<evidence type="ECO:0000313" key="9">
    <source>
        <dbReference type="Proteomes" id="UP000807025"/>
    </source>
</evidence>